<evidence type="ECO:0000313" key="1">
    <source>
        <dbReference type="EMBL" id="KAG0587232.1"/>
    </source>
</evidence>
<sequence length="112" mass="12350">MKVNHFFKSKDVPLECPQKLKKNLGSTTAFVKSLPYPCDSWGCTEAYHGVKEFLMLISISETLSNQQELYLASRSCLDETVQSTSNTNPSWSPTSCSKLAPATTHEQIASGC</sequence>
<comment type="caution">
    <text evidence="1">The sequence shown here is derived from an EMBL/GenBank/DDBJ whole genome shotgun (WGS) entry which is preliminary data.</text>
</comment>
<keyword evidence="2" id="KW-1185">Reference proteome</keyword>
<gene>
    <name evidence="1" type="ORF">KC19_2G150400</name>
</gene>
<organism evidence="1 2">
    <name type="scientific">Ceratodon purpureus</name>
    <name type="common">Fire moss</name>
    <name type="synonym">Dicranum purpureum</name>
    <dbReference type="NCBI Taxonomy" id="3225"/>
    <lineage>
        <taxon>Eukaryota</taxon>
        <taxon>Viridiplantae</taxon>
        <taxon>Streptophyta</taxon>
        <taxon>Embryophyta</taxon>
        <taxon>Bryophyta</taxon>
        <taxon>Bryophytina</taxon>
        <taxon>Bryopsida</taxon>
        <taxon>Dicranidae</taxon>
        <taxon>Pseudoditrichales</taxon>
        <taxon>Ditrichaceae</taxon>
        <taxon>Ceratodon</taxon>
    </lineage>
</organism>
<dbReference type="Proteomes" id="UP000822688">
    <property type="component" value="Chromosome 2"/>
</dbReference>
<evidence type="ECO:0000313" key="2">
    <source>
        <dbReference type="Proteomes" id="UP000822688"/>
    </source>
</evidence>
<name>A0A8T0IVT3_CERPU</name>
<accession>A0A8T0IVT3</accession>
<dbReference type="AlphaFoldDB" id="A0A8T0IVT3"/>
<reference evidence="1" key="1">
    <citation type="submission" date="2020-06" db="EMBL/GenBank/DDBJ databases">
        <title>WGS assembly of Ceratodon purpureus strain R40.</title>
        <authorList>
            <person name="Carey S.B."/>
            <person name="Jenkins J."/>
            <person name="Shu S."/>
            <person name="Lovell J.T."/>
            <person name="Sreedasyam A."/>
            <person name="Maumus F."/>
            <person name="Tiley G.P."/>
            <person name="Fernandez-Pozo N."/>
            <person name="Barry K."/>
            <person name="Chen C."/>
            <person name="Wang M."/>
            <person name="Lipzen A."/>
            <person name="Daum C."/>
            <person name="Saski C.A."/>
            <person name="Payton A.C."/>
            <person name="Mcbreen J.C."/>
            <person name="Conrad R.E."/>
            <person name="Kollar L.M."/>
            <person name="Olsson S."/>
            <person name="Huttunen S."/>
            <person name="Landis J.B."/>
            <person name="Wickett N.J."/>
            <person name="Johnson M.G."/>
            <person name="Rensing S.A."/>
            <person name="Grimwood J."/>
            <person name="Schmutz J."/>
            <person name="Mcdaniel S.F."/>
        </authorList>
    </citation>
    <scope>NUCLEOTIDE SEQUENCE</scope>
    <source>
        <strain evidence="1">R40</strain>
    </source>
</reference>
<proteinExistence type="predicted"/>
<dbReference type="EMBL" id="CM026422">
    <property type="protein sequence ID" value="KAG0587232.1"/>
    <property type="molecule type" value="Genomic_DNA"/>
</dbReference>
<protein>
    <submittedName>
        <fullName evidence="1">Uncharacterized protein</fullName>
    </submittedName>
</protein>